<reference evidence="2" key="1">
    <citation type="submission" date="2020-11" db="EMBL/GenBank/DDBJ databases">
        <authorList>
            <person name="Tran Van P."/>
        </authorList>
    </citation>
    <scope>NUCLEOTIDE SEQUENCE</scope>
</reference>
<dbReference type="Pfam" id="PF01928">
    <property type="entry name" value="CYTH"/>
    <property type="match status" value="1"/>
</dbReference>
<sequence>MARIRWSPMLTLRKSEKRLPLVTLFDISTSMLHNQLQEVVYNQNRQHCNRSKVTLLLVSVTNNALTGPEQPCFFMLRRYFGAVIQLKGNGDGPKLSEYKKCNVPNGSQLEAVLKDALGSKGVVSKTRQLFMVGQTRIHIDAVEGLGNFMELEVMLLEDQLVEDGQEIAYSLMSKLGVNKEDLIAGAYMDLILKK</sequence>
<proteinExistence type="predicted"/>
<dbReference type="SUPFAM" id="SSF55154">
    <property type="entry name" value="CYTH-like phosphatases"/>
    <property type="match status" value="1"/>
</dbReference>
<dbReference type="PANTHER" id="PTHR21028:SF2">
    <property type="entry name" value="CYTH DOMAIN-CONTAINING PROTEIN"/>
    <property type="match status" value="1"/>
</dbReference>
<name>A0A7R9CY95_TIMPO</name>
<dbReference type="PANTHER" id="PTHR21028">
    <property type="entry name" value="SI:CH211-156B7.4"/>
    <property type="match status" value="1"/>
</dbReference>
<dbReference type="CDD" id="cd07890">
    <property type="entry name" value="CYTH-like_AC_IV-like"/>
    <property type="match status" value="1"/>
</dbReference>
<dbReference type="GO" id="GO:0016462">
    <property type="term" value="F:pyrophosphatase activity"/>
    <property type="evidence" value="ECO:0007669"/>
    <property type="project" value="UniProtKB-ARBA"/>
</dbReference>
<evidence type="ECO:0000259" key="1">
    <source>
        <dbReference type="Pfam" id="PF01928"/>
    </source>
</evidence>
<dbReference type="Gene3D" id="2.40.320.10">
    <property type="entry name" value="Hypothetical Protein Pfu-838710-001"/>
    <property type="match status" value="1"/>
</dbReference>
<dbReference type="InterPro" id="IPR033469">
    <property type="entry name" value="CYTH-like_dom_sf"/>
</dbReference>
<gene>
    <name evidence="2" type="ORF">TPSB3V08_LOCUS4627</name>
</gene>
<organism evidence="2">
    <name type="scientific">Timema poppense</name>
    <name type="common">Walking stick</name>
    <dbReference type="NCBI Taxonomy" id="170557"/>
    <lineage>
        <taxon>Eukaryota</taxon>
        <taxon>Metazoa</taxon>
        <taxon>Ecdysozoa</taxon>
        <taxon>Arthropoda</taxon>
        <taxon>Hexapoda</taxon>
        <taxon>Insecta</taxon>
        <taxon>Pterygota</taxon>
        <taxon>Neoptera</taxon>
        <taxon>Polyneoptera</taxon>
        <taxon>Phasmatodea</taxon>
        <taxon>Timematodea</taxon>
        <taxon>Timematoidea</taxon>
        <taxon>Timematidae</taxon>
        <taxon>Timema</taxon>
    </lineage>
</organism>
<feature type="domain" description="CYTH" evidence="1">
    <location>
        <begin position="109"/>
        <end position="187"/>
    </location>
</feature>
<dbReference type="AlphaFoldDB" id="A0A7R9CY95"/>
<dbReference type="EMBL" id="OD002260">
    <property type="protein sequence ID" value="CAD7404704.1"/>
    <property type="molecule type" value="Genomic_DNA"/>
</dbReference>
<evidence type="ECO:0000313" key="2">
    <source>
        <dbReference type="EMBL" id="CAD7404704.1"/>
    </source>
</evidence>
<protein>
    <recommendedName>
        <fullName evidence="1">CYTH domain-containing protein</fullName>
    </recommendedName>
</protein>
<accession>A0A7R9CY95</accession>
<dbReference type="InterPro" id="IPR008173">
    <property type="entry name" value="Adenylyl_cyclase_CyaB"/>
</dbReference>
<dbReference type="InterPro" id="IPR023577">
    <property type="entry name" value="CYTH_domain"/>
</dbReference>